<dbReference type="RefSeq" id="WP_009449934.1">
    <property type="nucleotide sequence ID" value="NZ_AMSI01000004.1"/>
</dbReference>
<protein>
    <submittedName>
        <fullName evidence="4">NAD-binding oxidoreductase</fullName>
    </submittedName>
</protein>
<dbReference type="OrthoDB" id="9815825at2"/>
<organism evidence="4 5">
    <name type="scientific">Nitratireductor indicus C115</name>
    <dbReference type="NCBI Taxonomy" id="1231190"/>
    <lineage>
        <taxon>Bacteria</taxon>
        <taxon>Pseudomonadati</taxon>
        <taxon>Pseudomonadota</taxon>
        <taxon>Alphaproteobacteria</taxon>
        <taxon>Hyphomicrobiales</taxon>
        <taxon>Phyllobacteriaceae</taxon>
        <taxon>Nitratireductor</taxon>
    </lineage>
</organism>
<dbReference type="PANTHER" id="PTHR43818:SF11">
    <property type="entry name" value="BCDNA.GH03377"/>
    <property type="match status" value="1"/>
</dbReference>
<proteinExistence type="predicted"/>
<gene>
    <name evidence="4" type="ORF">NA8A_06854</name>
</gene>
<dbReference type="SUPFAM" id="SSF51735">
    <property type="entry name" value="NAD(P)-binding Rossmann-fold domains"/>
    <property type="match status" value="1"/>
</dbReference>
<sequence length="379" mass="40872">MEAIGIGLIGTGLMGKAHAFAYRTVKTFFGDVPASRLAVLCDQPLDKARLMADQFGFSKATDDWRALIDDPAVDIVCITTPNKLHSEIALAALAAGKHVHCEKPMALTLEDATTMAEAARTFGGKTIVGYNYIANPAFQHARKLIADGVIGRPVHFRGFVDEDYQADPETPWNWRATKGDAGLGALGDIGCHLVSMMTGLMGPVARITGDIDIIHKTRPLVDGSGHKPVENEDVASALVRFESGISGVISSSRSAWGRKNYLAFEVHATHGMIRFDQERLNELQIFVNTGDSARDGFTTVLTGPAHEPYGALCPAQGHQLGFNELKTIEVHGFLKAIAEGGRAFPDFDHALEFERVVHAIARSAETGKSVFLKPALPES</sequence>
<dbReference type="PATRIC" id="fig|1231190.3.peg.1442"/>
<feature type="domain" description="Gfo/Idh/MocA-like oxidoreductase N-terminal" evidence="2">
    <location>
        <begin position="5"/>
        <end position="130"/>
    </location>
</feature>
<comment type="caution">
    <text evidence="4">The sequence shown here is derived from an EMBL/GenBank/DDBJ whole genome shotgun (WGS) entry which is preliminary data.</text>
</comment>
<dbReference type="SUPFAM" id="SSF55347">
    <property type="entry name" value="Glyceraldehyde-3-phosphate dehydrogenase-like, C-terminal domain"/>
    <property type="match status" value="1"/>
</dbReference>
<dbReference type="InterPro" id="IPR000683">
    <property type="entry name" value="Gfo/Idh/MocA-like_OxRdtase_N"/>
</dbReference>
<dbReference type="InterPro" id="IPR050463">
    <property type="entry name" value="Gfo/Idh/MocA_oxidrdct_glycsds"/>
</dbReference>
<dbReference type="EMBL" id="AMSI01000004">
    <property type="protein sequence ID" value="EKF43034.1"/>
    <property type="molecule type" value="Genomic_DNA"/>
</dbReference>
<dbReference type="InterPro" id="IPR036291">
    <property type="entry name" value="NAD(P)-bd_dom_sf"/>
</dbReference>
<name>K2NYV4_9HYPH</name>
<evidence type="ECO:0000313" key="4">
    <source>
        <dbReference type="EMBL" id="EKF43034.1"/>
    </source>
</evidence>
<dbReference type="STRING" id="721133.SAMN05216176_10571"/>
<dbReference type="Gene3D" id="3.30.360.10">
    <property type="entry name" value="Dihydrodipicolinate Reductase, domain 2"/>
    <property type="match status" value="1"/>
</dbReference>
<reference evidence="4 5" key="1">
    <citation type="journal article" date="2012" name="J. Bacteriol.">
        <title>Genome Sequence of Nitratireductor indicus Type Strain C115.</title>
        <authorList>
            <person name="Lai Q."/>
            <person name="Li G."/>
            <person name="Yu Z."/>
            <person name="Shao Z."/>
        </authorList>
    </citation>
    <scope>NUCLEOTIDE SEQUENCE [LARGE SCALE GENOMIC DNA]</scope>
    <source>
        <strain evidence="4 5">C115</strain>
    </source>
</reference>
<keyword evidence="1" id="KW-0560">Oxidoreductase</keyword>
<dbReference type="GO" id="GO:0000166">
    <property type="term" value="F:nucleotide binding"/>
    <property type="evidence" value="ECO:0007669"/>
    <property type="project" value="InterPro"/>
</dbReference>
<dbReference type="GO" id="GO:0016491">
    <property type="term" value="F:oxidoreductase activity"/>
    <property type="evidence" value="ECO:0007669"/>
    <property type="project" value="UniProtKB-KW"/>
</dbReference>
<evidence type="ECO:0000259" key="3">
    <source>
        <dbReference type="Pfam" id="PF22725"/>
    </source>
</evidence>
<feature type="domain" description="GFO/IDH/MocA-like oxidoreductase" evidence="3">
    <location>
        <begin position="138"/>
        <end position="274"/>
    </location>
</feature>
<dbReference type="Pfam" id="PF01408">
    <property type="entry name" value="GFO_IDH_MocA"/>
    <property type="match status" value="1"/>
</dbReference>
<dbReference type="Gene3D" id="3.40.50.720">
    <property type="entry name" value="NAD(P)-binding Rossmann-like Domain"/>
    <property type="match status" value="1"/>
</dbReference>
<dbReference type="eggNOG" id="COG0673">
    <property type="taxonomic scope" value="Bacteria"/>
</dbReference>
<evidence type="ECO:0000313" key="5">
    <source>
        <dbReference type="Proteomes" id="UP000007374"/>
    </source>
</evidence>
<keyword evidence="5" id="KW-1185">Reference proteome</keyword>
<dbReference type="AlphaFoldDB" id="K2NYV4"/>
<dbReference type="PANTHER" id="PTHR43818">
    <property type="entry name" value="BCDNA.GH03377"/>
    <property type="match status" value="1"/>
</dbReference>
<dbReference type="Pfam" id="PF22725">
    <property type="entry name" value="GFO_IDH_MocA_C3"/>
    <property type="match status" value="1"/>
</dbReference>
<evidence type="ECO:0000259" key="2">
    <source>
        <dbReference type="Pfam" id="PF01408"/>
    </source>
</evidence>
<accession>K2NYV4</accession>
<dbReference type="Proteomes" id="UP000007374">
    <property type="component" value="Unassembled WGS sequence"/>
</dbReference>
<evidence type="ECO:0000256" key="1">
    <source>
        <dbReference type="ARBA" id="ARBA00023002"/>
    </source>
</evidence>
<dbReference type="InterPro" id="IPR055170">
    <property type="entry name" value="GFO_IDH_MocA-like_dom"/>
</dbReference>